<feature type="compositionally biased region" description="Polar residues" evidence="1">
    <location>
        <begin position="57"/>
        <end position="74"/>
    </location>
</feature>
<evidence type="ECO:0000313" key="3">
    <source>
        <dbReference type="Proteomes" id="UP001159405"/>
    </source>
</evidence>
<dbReference type="Proteomes" id="UP001159405">
    <property type="component" value="Unassembled WGS sequence"/>
</dbReference>
<gene>
    <name evidence="2" type="ORF">PLOB_00033567</name>
</gene>
<dbReference type="PANTHER" id="PTHR31097:SF2">
    <property type="entry name" value="CHROMOSOME 7 OPEN READING FRAME 57"/>
    <property type="match status" value="1"/>
</dbReference>
<dbReference type="PANTHER" id="PTHR31097">
    <property type="entry name" value="SI:DKEY-276J7.1"/>
    <property type="match status" value="1"/>
</dbReference>
<organism evidence="2 3">
    <name type="scientific">Porites lobata</name>
    <dbReference type="NCBI Taxonomy" id="104759"/>
    <lineage>
        <taxon>Eukaryota</taxon>
        <taxon>Metazoa</taxon>
        <taxon>Cnidaria</taxon>
        <taxon>Anthozoa</taxon>
        <taxon>Hexacorallia</taxon>
        <taxon>Scleractinia</taxon>
        <taxon>Fungiina</taxon>
        <taxon>Poritidae</taxon>
        <taxon>Porites</taxon>
    </lineage>
</organism>
<sequence length="1017" mass="113516">MEVLSPQNQSSDDWHSSSLDESWDSRLPTPLALDFSAEEEDFAPYTNGGSEDLYINNGYTDSPVSPASPASNHELQTEYLKMARKGGGHSDLLMVEPHTPTPEPVKYDKKDGQWYTHDGVDVEDTQQRKEMVTVPKSLRSSNADSSVDIELDTDYLKIAKKGGGRKDLLTVTPHSPTPEPVTYDKTDGQWYTHDGVDIKETQSRKDLSLDITDTLNNNDSISAAGGKPTEYLSLAKKGGGHQDLLTVKDYIPSPEPQKYEKKGGEWYNQDDMVIKNGPQDTGEVKKRHRTYSDSTANCTAETEYLRTARLGGGHKDLLMVEPHTPTPEPVQYDKKDGQWYGHDGVDVKDTQERKEMVTLPNSPRKSAAGNSVIDIETDTDYLKIAKKGGGHKDLLSIEHHTPTPEKVTYDKTDGQWYTHDGVDVKETQQRLDLSVSINGSESSDVTAAGANCGEYLKLAKKGGGHDDLLTLTPHTPTPEPVRYDKKDGQWYTHDGVDVKDTQSRKEMVTVAASPRPSSADSSIDINTDTEYLQIAKKGGGHKDLLTIDHHTPTPEKVTYDKTDGQWYAHDGVDIRETQSRKETMVSVDKQKNVEHVVAAGGNNTEYLDLAKKGGGHKDLLTIDYHTPTPEPVTYDKRDGQWYSHDGVDVKETQQRKETMVSVDKQKNVENLVAAGGNNTDYLQLAKKGGGHHDLLTIEHHTPTPEIVTYDKTDGQWYGHDGVDIRETQSRRDLSSTLESIPEDLPAAGEKKGEYLEVARKGGHKGYILIQTFGCVLIDLLTLTPHTPTPERVSYDKKDGQWYTHDGVDVKETQARRALQHRLGAHCFKPWGWIKYLRLKEKVFLLRKTARPHVGTEEDVGEVWIRHCFVPNLLNILLCSCLEMVTVASSPRPSSAAEVETDTEYLKTARKGGGHKDLLTVTPHTPTSEPVKVDKTDGQWYTHDGVDVKETQSRKGKFLLVTSCRKNGVYVKVNYETRGCDNCFDATDPFNSCSNPGKFKNLNNNNVKHVTKFQRREN</sequence>
<comment type="caution">
    <text evidence="2">The sequence shown here is derived from an EMBL/GenBank/DDBJ whole genome shotgun (WGS) entry which is preliminary data.</text>
</comment>
<dbReference type="InterPro" id="IPR040247">
    <property type="entry name" value="DUF5524"/>
</dbReference>
<evidence type="ECO:0000313" key="2">
    <source>
        <dbReference type="EMBL" id="CAH3128325.1"/>
    </source>
</evidence>
<feature type="region of interest" description="Disordered" evidence="1">
    <location>
        <begin position="167"/>
        <end position="188"/>
    </location>
</feature>
<evidence type="ECO:0000256" key="1">
    <source>
        <dbReference type="SAM" id="MobiDB-lite"/>
    </source>
</evidence>
<name>A0ABN8P339_9CNID</name>
<feature type="region of interest" description="Disordered" evidence="1">
    <location>
        <begin position="89"/>
        <end position="111"/>
    </location>
</feature>
<proteinExistence type="predicted"/>
<keyword evidence="3" id="KW-1185">Reference proteome</keyword>
<dbReference type="EMBL" id="CALNXK010000045">
    <property type="protein sequence ID" value="CAH3128325.1"/>
    <property type="molecule type" value="Genomic_DNA"/>
</dbReference>
<reference evidence="2 3" key="1">
    <citation type="submission" date="2022-05" db="EMBL/GenBank/DDBJ databases">
        <authorList>
            <consortium name="Genoscope - CEA"/>
            <person name="William W."/>
        </authorList>
    </citation>
    <scope>NUCLEOTIDE SEQUENCE [LARGE SCALE GENOMIC DNA]</scope>
</reference>
<feature type="compositionally biased region" description="Polar residues" evidence="1">
    <location>
        <begin position="1"/>
        <end position="20"/>
    </location>
</feature>
<protein>
    <submittedName>
        <fullName evidence="2">Uncharacterized protein</fullName>
    </submittedName>
</protein>
<feature type="region of interest" description="Disordered" evidence="1">
    <location>
        <begin position="1"/>
        <end position="76"/>
    </location>
</feature>
<accession>A0ABN8P339</accession>